<keyword evidence="2" id="KW-1185">Reference proteome</keyword>
<comment type="caution">
    <text evidence="1">The sequence shown here is derived from an EMBL/GenBank/DDBJ whole genome shotgun (WGS) entry which is preliminary data.</text>
</comment>
<name>A0A8S3SU28_MYTED</name>
<proteinExistence type="predicted"/>
<protein>
    <submittedName>
        <fullName evidence="1">Uncharacterized protein</fullName>
    </submittedName>
</protein>
<accession>A0A8S3SU28</accession>
<evidence type="ECO:0000313" key="2">
    <source>
        <dbReference type="Proteomes" id="UP000683360"/>
    </source>
</evidence>
<organism evidence="1 2">
    <name type="scientific">Mytilus edulis</name>
    <name type="common">Blue mussel</name>
    <dbReference type="NCBI Taxonomy" id="6550"/>
    <lineage>
        <taxon>Eukaryota</taxon>
        <taxon>Metazoa</taxon>
        <taxon>Spiralia</taxon>
        <taxon>Lophotrochozoa</taxon>
        <taxon>Mollusca</taxon>
        <taxon>Bivalvia</taxon>
        <taxon>Autobranchia</taxon>
        <taxon>Pteriomorphia</taxon>
        <taxon>Mytilida</taxon>
        <taxon>Mytiloidea</taxon>
        <taxon>Mytilidae</taxon>
        <taxon>Mytilinae</taxon>
        <taxon>Mytilus</taxon>
    </lineage>
</organism>
<sequence length="278" mass="32288">MAKENVSEYDSEAFTSLWMLQNICKDKNNDILKIKPIQELDYVLEKPYVYIYSSTLVSQDEANQCVSTCYVGRKVPRSEKINQTKTKERPFVIITILNPSEKHGLCYLSRHDCRLVQQKKNILQNIDNVVYVVKGNRRNVSALQNLSSELHKKIHGDKIRNRIYPKIYRFPDDQIEIRTRVSLCIHASILTHLQVASDKISDIQHQISLERGVWSRNRGKFIRFVMQKLTGENLNVCTSSLKESKYKIFKDLSQKNVGRNITQKAFRKHVDVVCSNNG</sequence>
<reference evidence="1" key="1">
    <citation type="submission" date="2021-03" db="EMBL/GenBank/DDBJ databases">
        <authorList>
            <person name="Bekaert M."/>
        </authorList>
    </citation>
    <scope>NUCLEOTIDE SEQUENCE</scope>
</reference>
<dbReference type="EMBL" id="CAJPWZ010001742">
    <property type="protein sequence ID" value="CAG2222285.1"/>
    <property type="molecule type" value="Genomic_DNA"/>
</dbReference>
<gene>
    <name evidence="1" type="ORF">MEDL_35631</name>
</gene>
<dbReference type="Proteomes" id="UP000683360">
    <property type="component" value="Unassembled WGS sequence"/>
</dbReference>
<evidence type="ECO:0000313" key="1">
    <source>
        <dbReference type="EMBL" id="CAG2222285.1"/>
    </source>
</evidence>
<dbReference type="AlphaFoldDB" id="A0A8S3SU28"/>